<dbReference type="PANTHER" id="PTHR43711:SF1">
    <property type="entry name" value="HISTIDINE KINASE 1"/>
    <property type="match status" value="1"/>
</dbReference>
<dbReference type="RefSeq" id="WP_093422463.1">
    <property type="nucleotide sequence ID" value="NZ_FOXA01000009.1"/>
</dbReference>
<dbReference type="PRINTS" id="PR00344">
    <property type="entry name" value="BCTRLSENSOR"/>
</dbReference>
<evidence type="ECO:0000256" key="8">
    <source>
        <dbReference type="SAM" id="Phobius"/>
    </source>
</evidence>
<dbReference type="FunFam" id="3.30.565.10:FF:000006">
    <property type="entry name" value="Sensor histidine kinase WalK"/>
    <property type="match status" value="1"/>
</dbReference>
<comment type="catalytic activity">
    <reaction evidence="1">
        <text>ATP + protein L-histidine = ADP + protein N-phospho-L-histidine.</text>
        <dbReference type="EC" id="2.7.13.3"/>
    </reaction>
</comment>
<dbReference type="InterPro" id="IPR036097">
    <property type="entry name" value="HisK_dim/P_sf"/>
</dbReference>
<feature type="transmembrane region" description="Helical" evidence="8">
    <location>
        <begin position="7"/>
        <end position="28"/>
    </location>
</feature>
<keyword evidence="4" id="KW-0808">Transferase</keyword>
<organism evidence="10 11">
    <name type="scientific">Tranquillimonas alkanivorans</name>
    <dbReference type="NCBI Taxonomy" id="441119"/>
    <lineage>
        <taxon>Bacteria</taxon>
        <taxon>Pseudomonadati</taxon>
        <taxon>Pseudomonadota</taxon>
        <taxon>Alphaproteobacteria</taxon>
        <taxon>Rhodobacterales</taxon>
        <taxon>Roseobacteraceae</taxon>
        <taxon>Tranquillimonas</taxon>
    </lineage>
</organism>
<accession>A0A1I5RZB9</accession>
<keyword evidence="7 8" id="KW-0472">Membrane</keyword>
<evidence type="ECO:0000256" key="6">
    <source>
        <dbReference type="ARBA" id="ARBA00023012"/>
    </source>
</evidence>
<evidence type="ECO:0000256" key="4">
    <source>
        <dbReference type="ARBA" id="ARBA00022679"/>
    </source>
</evidence>
<dbReference type="STRING" id="441119.SAMN04488047_109163"/>
<dbReference type="InterPro" id="IPR003661">
    <property type="entry name" value="HisK_dim/P_dom"/>
</dbReference>
<keyword evidence="11" id="KW-1185">Reference proteome</keyword>
<dbReference type="SUPFAM" id="SSF55874">
    <property type="entry name" value="ATPase domain of HSP90 chaperone/DNA topoisomerase II/histidine kinase"/>
    <property type="match status" value="1"/>
</dbReference>
<evidence type="ECO:0000256" key="5">
    <source>
        <dbReference type="ARBA" id="ARBA00022777"/>
    </source>
</evidence>
<dbReference type="InterPro" id="IPR004358">
    <property type="entry name" value="Sig_transdc_His_kin-like_C"/>
</dbReference>
<keyword evidence="8" id="KW-0812">Transmembrane</keyword>
<dbReference type="Gene3D" id="3.30.565.10">
    <property type="entry name" value="Histidine kinase-like ATPase, C-terminal domain"/>
    <property type="match status" value="1"/>
</dbReference>
<dbReference type="AlphaFoldDB" id="A0A1I5RZB9"/>
<evidence type="ECO:0000313" key="10">
    <source>
        <dbReference type="EMBL" id="SFP63784.1"/>
    </source>
</evidence>
<dbReference type="EC" id="2.7.13.3" evidence="2"/>
<evidence type="ECO:0000256" key="3">
    <source>
        <dbReference type="ARBA" id="ARBA00022553"/>
    </source>
</evidence>
<dbReference type="PANTHER" id="PTHR43711">
    <property type="entry name" value="TWO-COMPONENT HISTIDINE KINASE"/>
    <property type="match status" value="1"/>
</dbReference>
<dbReference type="SUPFAM" id="SSF47384">
    <property type="entry name" value="Homodimeric domain of signal transducing histidine kinase"/>
    <property type="match status" value="1"/>
</dbReference>
<dbReference type="OrthoDB" id="7179697at2"/>
<evidence type="ECO:0000256" key="2">
    <source>
        <dbReference type="ARBA" id="ARBA00012438"/>
    </source>
</evidence>
<keyword evidence="6" id="KW-0902">Two-component regulatory system</keyword>
<name>A0A1I5RZB9_9RHOB</name>
<feature type="transmembrane region" description="Helical" evidence="8">
    <location>
        <begin position="179"/>
        <end position="199"/>
    </location>
</feature>
<protein>
    <recommendedName>
        <fullName evidence="2">histidine kinase</fullName>
        <ecNumber evidence="2">2.7.13.3</ecNumber>
    </recommendedName>
</protein>
<reference evidence="10 11" key="1">
    <citation type="submission" date="2016-10" db="EMBL/GenBank/DDBJ databases">
        <authorList>
            <person name="de Groot N.N."/>
        </authorList>
    </citation>
    <scope>NUCLEOTIDE SEQUENCE [LARGE SCALE GENOMIC DNA]</scope>
    <source>
        <strain evidence="10 11">DSM 19547</strain>
    </source>
</reference>
<evidence type="ECO:0000259" key="9">
    <source>
        <dbReference type="PROSITE" id="PS50109"/>
    </source>
</evidence>
<dbReference type="InterPro" id="IPR003594">
    <property type="entry name" value="HATPase_dom"/>
</dbReference>
<keyword evidence="8" id="KW-1133">Transmembrane helix</keyword>
<keyword evidence="3" id="KW-0597">Phosphoprotein</keyword>
<dbReference type="PROSITE" id="PS50109">
    <property type="entry name" value="HIS_KIN"/>
    <property type="match status" value="1"/>
</dbReference>
<dbReference type="SMART" id="SM00388">
    <property type="entry name" value="HisKA"/>
    <property type="match status" value="1"/>
</dbReference>
<dbReference type="Proteomes" id="UP000199356">
    <property type="component" value="Unassembled WGS sequence"/>
</dbReference>
<gene>
    <name evidence="10" type="ORF">SAMN04488047_109163</name>
</gene>
<dbReference type="GO" id="GO:0000155">
    <property type="term" value="F:phosphorelay sensor kinase activity"/>
    <property type="evidence" value="ECO:0007669"/>
    <property type="project" value="InterPro"/>
</dbReference>
<dbReference type="FunFam" id="1.10.287.130:FF:000001">
    <property type="entry name" value="Two-component sensor histidine kinase"/>
    <property type="match status" value="1"/>
</dbReference>
<sequence length="456" mass="50308">MTSGFAIVRWALAGVVFVALGVTSMFLFQLQPVIDDVFNARRAGPVWITTRLQFELGRLNETLAEFANPALDIDPEEVQLRFDILWARYNLSEEGQEGVRAAEGTEEVEVLDRLIAVLRAEEETVFSLERGDYEEALRLHDVFTEFSEPLNDYTIAAKDEQAALDHAARTHLVSMSSSILYVSITLGVASLLLSLLLFLEARQQRRNSAEKQRLLEESRQAYKAKGEFVATVSHELRTPIASILGTTEAVNSGALGKIPDRADAMLRIAQQNAERLGKLINDILDFEKSDTGDLSYQMEPMRLDEVVEQAVRINSHYGEHEGVRIEISAMDRPLPVRGDASRIEQVIANVLSNAVKFSGESKLVQVSCERIGGVARIAVTDYGIGISPEFSAKVFDRFSQEDGSSTRTFGGTGIGMSISRAIVQAHDGHLHFTSMPGKGTTFYIDLPLDEQAQAAA</sequence>
<dbReference type="Pfam" id="PF02518">
    <property type="entry name" value="HATPase_c"/>
    <property type="match status" value="1"/>
</dbReference>
<dbReference type="SMART" id="SM00387">
    <property type="entry name" value="HATPase_c"/>
    <property type="match status" value="1"/>
</dbReference>
<dbReference type="InterPro" id="IPR005467">
    <property type="entry name" value="His_kinase_dom"/>
</dbReference>
<keyword evidence="5 10" id="KW-0418">Kinase</keyword>
<evidence type="ECO:0000256" key="7">
    <source>
        <dbReference type="ARBA" id="ARBA00023136"/>
    </source>
</evidence>
<dbReference type="CDD" id="cd00082">
    <property type="entry name" value="HisKA"/>
    <property type="match status" value="1"/>
</dbReference>
<dbReference type="InterPro" id="IPR036890">
    <property type="entry name" value="HATPase_C_sf"/>
</dbReference>
<feature type="domain" description="Histidine kinase" evidence="9">
    <location>
        <begin position="231"/>
        <end position="450"/>
    </location>
</feature>
<dbReference type="Gene3D" id="1.10.287.130">
    <property type="match status" value="1"/>
</dbReference>
<proteinExistence type="predicted"/>
<evidence type="ECO:0000313" key="11">
    <source>
        <dbReference type="Proteomes" id="UP000199356"/>
    </source>
</evidence>
<dbReference type="EMBL" id="FOXA01000009">
    <property type="protein sequence ID" value="SFP63784.1"/>
    <property type="molecule type" value="Genomic_DNA"/>
</dbReference>
<evidence type="ECO:0000256" key="1">
    <source>
        <dbReference type="ARBA" id="ARBA00000085"/>
    </source>
</evidence>
<dbReference type="Pfam" id="PF00512">
    <property type="entry name" value="HisKA"/>
    <property type="match status" value="1"/>
</dbReference>
<dbReference type="InterPro" id="IPR050736">
    <property type="entry name" value="Sensor_HK_Regulatory"/>
</dbReference>